<dbReference type="InterPro" id="IPR045258">
    <property type="entry name" value="ACAP1/2/3-like"/>
</dbReference>
<proteinExistence type="predicted"/>
<dbReference type="InterPro" id="IPR011993">
    <property type="entry name" value="PH-like_dom_sf"/>
</dbReference>
<dbReference type="Gene3D" id="2.30.29.30">
    <property type="entry name" value="Pleckstrin-homology domain (PH domain)/Phosphotyrosine-binding domain (PTB)"/>
    <property type="match status" value="1"/>
</dbReference>
<dbReference type="SUPFAM" id="SSF50729">
    <property type="entry name" value="PH domain-like"/>
    <property type="match status" value="1"/>
</dbReference>
<feature type="region of interest" description="Disordered" evidence="7">
    <location>
        <begin position="598"/>
        <end position="617"/>
    </location>
</feature>
<dbReference type="GO" id="GO:0046872">
    <property type="term" value="F:metal ion binding"/>
    <property type="evidence" value="ECO:0007669"/>
    <property type="project" value="UniProtKB-KW"/>
</dbReference>
<evidence type="ECO:0000256" key="6">
    <source>
        <dbReference type="ARBA" id="ARBA00023136"/>
    </source>
</evidence>
<evidence type="ECO:0000313" key="10">
    <source>
        <dbReference type="Proteomes" id="UP000274822"/>
    </source>
</evidence>
<dbReference type="PANTHER" id="PTHR23180:SF160">
    <property type="entry name" value="ADP-RIBOSYLATION FACTOR GTPASE-ACTIVATING PROTEIN EFFECTOR PROTEIN 1"/>
    <property type="match status" value="1"/>
</dbReference>
<evidence type="ECO:0000256" key="7">
    <source>
        <dbReference type="SAM" id="MobiDB-lite"/>
    </source>
</evidence>
<evidence type="ECO:0000256" key="5">
    <source>
        <dbReference type="ARBA" id="ARBA00022989"/>
    </source>
</evidence>
<feature type="compositionally biased region" description="Polar residues" evidence="7">
    <location>
        <begin position="409"/>
        <end position="425"/>
    </location>
</feature>
<name>A0A433QVY0_9FUNG</name>
<comment type="subcellular location">
    <subcellularLocation>
        <location evidence="1">Membrane</location>
    </subcellularLocation>
</comment>
<dbReference type="InterPro" id="IPR031968">
    <property type="entry name" value="VASt"/>
</dbReference>
<reference evidence="9 10" key="1">
    <citation type="journal article" date="2018" name="New Phytol.">
        <title>Phylogenomics of Endogonaceae and evolution of mycorrhizas within Mucoromycota.</title>
        <authorList>
            <person name="Chang Y."/>
            <person name="Desiro A."/>
            <person name="Na H."/>
            <person name="Sandor L."/>
            <person name="Lipzen A."/>
            <person name="Clum A."/>
            <person name="Barry K."/>
            <person name="Grigoriev I.V."/>
            <person name="Martin F.M."/>
            <person name="Stajich J.E."/>
            <person name="Smith M.E."/>
            <person name="Bonito G."/>
            <person name="Spatafora J.W."/>
        </authorList>
    </citation>
    <scope>NUCLEOTIDE SEQUENCE [LARGE SCALE GENOMIC DNA]</scope>
    <source>
        <strain evidence="9 10">AD002</strain>
    </source>
</reference>
<keyword evidence="6" id="KW-0472">Membrane</keyword>
<evidence type="ECO:0000256" key="4">
    <source>
        <dbReference type="ARBA" id="ARBA00022833"/>
    </source>
</evidence>
<evidence type="ECO:0000313" key="9">
    <source>
        <dbReference type="EMBL" id="RUS33867.1"/>
    </source>
</evidence>
<dbReference type="GO" id="GO:0005096">
    <property type="term" value="F:GTPase activator activity"/>
    <property type="evidence" value="ECO:0007669"/>
    <property type="project" value="InterPro"/>
</dbReference>
<dbReference type="Pfam" id="PF16746">
    <property type="entry name" value="BAR_3"/>
    <property type="match status" value="1"/>
</dbReference>
<feature type="region of interest" description="Disordered" evidence="7">
    <location>
        <begin position="740"/>
        <end position="826"/>
    </location>
</feature>
<keyword evidence="4" id="KW-0862">Zinc</keyword>
<evidence type="ECO:0000256" key="1">
    <source>
        <dbReference type="ARBA" id="ARBA00004370"/>
    </source>
</evidence>
<feature type="compositionally biased region" description="Basic and acidic residues" evidence="7">
    <location>
        <begin position="752"/>
        <end position="762"/>
    </location>
</feature>
<evidence type="ECO:0000256" key="3">
    <source>
        <dbReference type="ARBA" id="ARBA00022723"/>
    </source>
</evidence>
<protein>
    <recommendedName>
        <fullName evidence="8">PH domain-containing protein</fullName>
    </recommendedName>
</protein>
<feature type="compositionally biased region" description="Basic and acidic residues" evidence="7">
    <location>
        <begin position="771"/>
        <end position="782"/>
    </location>
</feature>
<keyword evidence="5" id="KW-1133">Transmembrane helix</keyword>
<dbReference type="Pfam" id="PF00169">
    <property type="entry name" value="PH"/>
    <property type="match status" value="1"/>
</dbReference>
<feature type="compositionally biased region" description="Low complexity" evidence="7">
    <location>
        <begin position="603"/>
        <end position="617"/>
    </location>
</feature>
<evidence type="ECO:0000259" key="8">
    <source>
        <dbReference type="PROSITE" id="PS50003"/>
    </source>
</evidence>
<dbReference type="PROSITE" id="PS50003">
    <property type="entry name" value="PH_DOMAIN"/>
    <property type="match status" value="1"/>
</dbReference>
<dbReference type="GO" id="GO:0016020">
    <property type="term" value="C:membrane"/>
    <property type="evidence" value="ECO:0007669"/>
    <property type="project" value="UniProtKB-SubCell"/>
</dbReference>
<keyword evidence="10" id="KW-1185">Reference proteome</keyword>
<feature type="domain" description="PH" evidence="8">
    <location>
        <begin position="215"/>
        <end position="321"/>
    </location>
</feature>
<dbReference type="SUPFAM" id="SSF103657">
    <property type="entry name" value="BAR/IMD domain-like"/>
    <property type="match status" value="1"/>
</dbReference>
<keyword evidence="2" id="KW-0812">Transmembrane</keyword>
<dbReference type="PANTHER" id="PTHR23180">
    <property type="entry name" value="CENTAURIN/ARF"/>
    <property type="match status" value="1"/>
</dbReference>
<sequence length="1304" mass="143532">MSDPDFANAVVRSFTDSLQASLAFKQKMVSDMEERMIAPTQLFIKTEMKEFKETRKNYNKTLEKYESMLYRYNALSKTKEASALREDAFQLYEIRKSHIRVSAEYMLKITEFKAALEHMLVEQFVNGIQAEADYHEGSYEVYKSLRKPITQWRAWLGESKSTIDYQLSLLRASRKPLEEEAITLARPQRSLTNYNAPSSISLFSSPTSNANAASPITKHGYLYQRTVTGKPARFVWSRRWFFVEDGWFGSLTVGTVGKVKGCVMLGERVGVLLCDVKQNSEQDRRFCFEVVCVKPQASFLLQAETEDDLQEWMLTFESARRFIVENAQQPLDASNPTNIDTPTAATSSATTETRDESTEPPAAEVDKDGSDTAAGGSGSDSERRTKSARSSLGPNTSIADLTGGVPISPTHSPTTLNRPPSTGSSLAGMMIREAARQGTDLMYKASGGTNPSSSSIAGAWGSIPWTLVPGASLFINNQGNGEGEPGIFNSGGALVEGYSVDGGVVSLPTTTTGRDRSGSLSGASRPRSGSGGTGGLERLNSAVIGAGDDDLKVTEITGYPPDLDVRNKQLRRLFQSVEKDEVVLDAFLSALVQKPTDASKDVTSSSTSTSPAPPRSSYGYSYPGRSFLTQRALYFHSRVVMNCVNTVTLRLKDVISIKLVRDASPIPGGDVLLVFEISAPVGGSQEKEKLMLRVLMDDAELIMEKINMTAATAKADQSMKLQHLFEVLRSMRKGVSVYVAPTPAVTPPPTQKETKGTDEAKVVTEMLAPATKKESDAEKQKEASGGPPAGESSKASEEKQKEQATPVDEDTLPPDFPIPAGPEDCGCEDHLEKKEVELELNMSAHRLFDLMFSDAKAPMTWEKLNKQRDIQVGQWEMVEGEKRRILKYTMPINNPMVKAKETEVLETHQLLQKREYLHVAVDACALGICGITIPFLFSTGPTPSTPRPRQHSYRTLMPSRRPSNIVSPTLAQRNASWRATRVTMKGLSETVAVIANVIQSDVQHLTHSGAGKLQRPGHRVDRSGTSHHGNRTRYAPSGSSLRRRNRVHDDGSSATEGVTGESASVERKKSMKKVNRESTGGILGSILDAGEALLDMIPLEKRLFVGVLLVVSLLWNMWALITIGTRSTVNGVSVSSVVTPMVEKHVEARAVYIRDLEEGLLKSAGWVPVGGKYESYNLFLRSRPSFSPTFASPNVVASINISEDPTASASLPYNWFTKYHRVFASELVLTRERVGILRHDLLLTFQVLNDVEKRLLESEYVNWLLDGRARCVREETQQGHRKLCEEVEQQLVDFLMPSTGVSRK</sequence>
<organism evidence="9 10">
    <name type="scientific">Jimgerdemannia flammicorona</name>
    <dbReference type="NCBI Taxonomy" id="994334"/>
    <lineage>
        <taxon>Eukaryota</taxon>
        <taxon>Fungi</taxon>
        <taxon>Fungi incertae sedis</taxon>
        <taxon>Mucoromycota</taxon>
        <taxon>Mucoromycotina</taxon>
        <taxon>Endogonomycetes</taxon>
        <taxon>Endogonales</taxon>
        <taxon>Endogonaceae</taxon>
        <taxon>Jimgerdemannia</taxon>
    </lineage>
</organism>
<dbReference type="Proteomes" id="UP000274822">
    <property type="component" value="Unassembled WGS sequence"/>
</dbReference>
<feature type="region of interest" description="Disordered" evidence="7">
    <location>
        <begin position="329"/>
        <end position="425"/>
    </location>
</feature>
<feature type="compositionally biased region" description="Low complexity" evidence="7">
    <location>
        <begin position="341"/>
        <end position="351"/>
    </location>
</feature>
<keyword evidence="3" id="KW-0479">Metal-binding</keyword>
<feature type="compositionally biased region" description="Polar residues" evidence="7">
    <location>
        <begin position="388"/>
        <end position="399"/>
    </location>
</feature>
<dbReference type="InterPro" id="IPR027267">
    <property type="entry name" value="AH/BAR_dom_sf"/>
</dbReference>
<dbReference type="InterPro" id="IPR001849">
    <property type="entry name" value="PH_domain"/>
</dbReference>
<dbReference type="Gene3D" id="1.20.1270.60">
    <property type="entry name" value="Arfaptin homology (AH) domain/BAR domain"/>
    <property type="match status" value="1"/>
</dbReference>
<comment type="caution">
    <text evidence="9">The sequence shown here is derived from an EMBL/GenBank/DDBJ whole genome shotgun (WGS) entry which is preliminary data.</text>
</comment>
<dbReference type="EMBL" id="RBNJ01000863">
    <property type="protein sequence ID" value="RUS33867.1"/>
    <property type="molecule type" value="Genomic_DNA"/>
</dbReference>
<gene>
    <name evidence="9" type="ORF">BC938DRAFT_483418</name>
</gene>
<feature type="region of interest" description="Disordered" evidence="7">
    <location>
        <begin position="1007"/>
        <end position="1072"/>
    </location>
</feature>
<feature type="compositionally biased region" description="Low complexity" evidence="7">
    <location>
        <begin position="518"/>
        <end position="528"/>
    </location>
</feature>
<accession>A0A433QVY0</accession>
<dbReference type="GO" id="GO:0005737">
    <property type="term" value="C:cytoplasm"/>
    <property type="evidence" value="ECO:0007669"/>
    <property type="project" value="InterPro"/>
</dbReference>
<feature type="compositionally biased region" description="Polar residues" evidence="7">
    <location>
        <begin position="329"/>
        <end position="340"/>
    </location>
</feature>
<dbReference type="SMART" id="SM00233">
    <property type="entry name" value="PH"/>
    <property type="match status" value="1"/>
</dbReference>
<evidence type="ECO:0000256" key="2">
    <source>
        <dbReference type="ARBA" id="ARBA00022692"/>
    </source>
</evidence>
<dbReference type="InterPro" id="IPR004148">
    <property type="entry name" value="BAR_dom"/>
</dbReference>
<dbReference type="Pfam" id="PF16016">
    <property type="entry name" value="VASt"/>
    <property type="match status" value="1"/>
</dbReference>
<feature type="region of interest" description="Disordered" evidence="7">
    <location>
        <begin position="507"/>
        <end position="538"/>
    </location>
</feature>